<dbReference type="InterPro" id="IPR002509">
    <property type="entry name" value="NODB_dom"/>
</dbReference>
<reference evidence="2" key="1">
    <citation type="submission" date="2021-02" db="EMBL/GenBank/DDBJ databases">
        <authorList>
            <person name="Cremers G."/>
            <person name="Picone N."/>
        </authorList>
    </citation>
    <scope>NUCLEOTIDE SEQUENCE</scope>
    <source>
        <strain evidence="2">PQ17</strain>
    </source>
</reference>
<dbReference type="EMBL" id="CAJNOB010000005">
    <property type="protein sequence ID" value="CAF0692915.1"/>
    <property type="molecule type" value="Genomic_DNA"/>
</dbReference>
<comment type="caution">
    <text evidence="2">The sequence shown here is derived from an EMBL/GenBank/DDBJ whole genome shotgun (WGS) entry which is preliminary data.</text>
</comment>
<dbReference type="SUPFAM" id="SSF88713">
    <property type="entry name" value="Glycoside hydrolase/deacetylase"/>
    <property type="match status" value="1"/>
</dbReference>
<dbReference type="GO" id="GO:0005975">
    <property type="term" value="P:carbohydrate metabolic process"/>
    <property type="evidence" value="ECO:0007669"/>
    <property type="project" value="InterPro"/>
</dbReference>
<dbReference type="InterPro" id="IPR011330">
    <property type="entry name" value="Glyco_hydro/deAcase_b/a-brl"/>
</dbReference>
<feature type="domain" description="NodB homology" evidence="1">
    <location>
        <begin position="58"/>
        <end position="261"/>
    </location>
</feature>
<sequence>MFEGMIERNECLGGCRSLWVGFARLVMTFRAPYLMPWLIRAKKRRFPEILWEGKTRQRLVALTFDDGPSRFTAALLKLLEAEGVRATFFVLGSRVSLYPKPVLEAHRKGHQIGLHGYWHRKFTRLSDSALCADLQMCQKVLTELLEPTGAVWYFRPPHGACDRRVVRLAQQQGLRVVLCSILPGQQLLPRGWKEEPWVVQRRVLRELCPGAIIALHDGESSGSRELVFDAASVVETTALLIQSIKALDYRFVTVEEMDAIT</sequence>
<dbReference type="InterPro" id="IPR050248">
    <property type="entry name" value="Polysacc_deacetylase_ArnD"/>
</dbReference>
<evidence type="ECO:0000259" key="1">
    <source>
        <dbReference type="PROSITE" id="PS51677"/>
    </source>
</evidence>
<dbReference type="Gene3D" id="3.20.20.370">
    <property type="entry name" value="Glycoside hydrolase/deacetylase"/>
    <property type="match status" value="1"/>
</dbReference>
<organism evidence="2 3">
    <name type="scientific">Candidatus Methylacidithermus pantelleriae</name>
    <dbReference type="NCBI Taxonomy" id="2744239"/>
    <lineage>
        <taxon>Bacteria</taxon>
        <taxon>Pseudomonadati</taxon>
        <taxon>Verrucomicrobiota</taxon>
        <taxon>Methylacidiphilae</taxon>
        <taxon>Methylacidiphilales</taxon>
        <taxon>Methylacidiphilaceae</taxon>
        <taxon>Candidatus Methylacidithermus</taxon>
    </lineage>
</organism>
<dbReference type="AlphaFoldDB" id="A0A8J2FN40"/>
<dbReference type="PROSITE" id="PS51677">
    <property type="entry name" value="NODB"/>
    <property type="match status" value="1"/>
</dbReference>
<dbReference type="CDD" id="cd10917">
    <property type="entry name" value="CE4_NodB_like_6s_7s"/>
    <property type="match status" value="1"/>
</dbReference>
<dbReference type="PANTHER" id="PTHR10587">
    <property type="entry name" value="GLYCOSYL TRANSFERASE-RELATED"/>
    <property type="match status" value="1"/>
</dbReference>
<keyword evidence="3" id="KW-1185">Reference proteome</keyword>
<dbReference type="PANTHER" id="PTHR10587:SF137">
    <property type="entry name" value="4-DEOXY-4-FORMAMIDO-L-ARABINOSE-PHOSPHOUNDECAPRENOL DEFORMYLASE ARND-RELATED"/>
    <property type="match status" value="1"/>
</dbReference>
<dbReference type="Pfam" id="PF01522">
    <property type="entry name" value="Polysacc_deac_1"/>
    <property type="match status" value="1"/>
</dbReference>
<gene>
    <name evidence="2" type="ORF">MPNT_130009</name>
</gene>
<evidence type="ECO:0000313" key="2">
    <source>
        <dbReference type="EMBL" id="CAF0692915.1"/>
    </source>
</evidence>
<protein>
    <submittedName>
        <fullName evidence="2">Putative Polysaccharide deacetylase</fullName>
    </submittedName>
</protein>
<evidence type="ECO:0000313" key="3">
    <source>
        <dbReference type="Proteomes" id="UP000663859"/>
    </source>
</evidence>
<proteinExistence type="predicted"/>
<dbReference type="Proteomes" id="UP000663859">
    <property type="component" value="Unassembled WGS sequence"/>
</dbReference>
<accession>A0A8J2FN40</accession>
<dbReference type="GO" id="GO:0016810">
    <property type="term" value="F:hydrolase activity, acting on carbon-nitrogen (but not peptide) bonds"/>
    <property type="evidence" value="ECO:0007669"/>
    <property type="project" value="InterPro"/>
</dbReference>
<name>A0A8J2FN40_9BACT</name>